<feature type="region of interest" description="Disordered" evidence="10">
    <location>
        <begin position="337"/>
        <end position="383"/>
    </location>
</feature>
<protein>
    <recommendedName>
        <fullName evidence="7">MTOR-associated protein MEAK7</fullName>
    </recommendedName>
    <alternativeName>
        <fullName evidence="9">TBC/LysM-associated domain-containing protein 1</fullName>
    </alternativeName>
    <alternativeName>
        <fullName evidence="8">TLD domain-containing protein 1</fullName>
    </alternativeName>
</protein>
<evidence type="ECO:0000259" key="11">
    <source>
        <dbReference type="PROSITE" id="PS51886"/>
    </source>
</evidence>
<gene>
    <name evidence="12" type="ORF">H4Q32_013699</name>
</gene>
<dbReference type="PROSITE" id="PS51886">
    <property type="entry name" value="TLDC"/>
    <property type="match status" value="1"/>
</dbReference>
<feature type="domain" description="TLDc" evidence="11">
    <location>
        <begin position="212"/>
        <end position="336"/>
    </location>
</feature>
<evidence type="ECO:0000256" key="3">
    <source>
        <dbReference type="ARBA" id="ARBA00004496"/>
    </source>
</evidence>
<evidence type="ECO:0000256" key="1">
    <source>
        <dbReference type="ARBA" id="ARBA00004370"/>
    </source>
</evidence>
<dbReference type="Pfam" id="PF07534">
    <property type="entry name" value="TLD"/>
    <property type="match status" value="2"/>
</dbReference>
<accession>A0ABQ8LS33</accession>
<keyword evidence="13" id="KW-1185">Reference proteome</keyword>
<comment type="caution">
    <text evidence="12">The sequence shown here is derived from an EMBL/GenBank/DDBJ whole genome shotgun (WGS) entry which is preliminary data.</text>
</comment>
<evidence type="ECO:0000256" key="5">
    <source>
        <dbReference type="ARBA" id="ARBA00023136"/>
    </source>
</evidence>
<dbReference type="EMBL" id="JACTAM010000018">
    <property type="protein sequence ID" value="KAI2653449.1"/>
    <property type="molecule type" value="Genomic_DNA"/>
</dbReference>
<keyword evidence="6" id="KW-0458">Lysosome</keyword>
<dbReference type="PANTHER" id="PTHR23354:SF131">
    <property type="entry name" value="MTOR-ASSOCIATED PROTEIN MEAK7"/>
    <property type="match status" value="1"/>
</dbReference>
<name>A0ABQ8LS33_LABRO</name>
<keyword evidence="4" id="KW-0963">Cytoplasm</keyword>
<sequence>MGNADSVVAQKRLARFRPDERPVIEGTFDRLHGTGASGKTGKVLSLDTLKMTMGKMASESMIKRVFQGILSIDPGVPLPPGDGISREQLVIFLADILRGTAEERAPLVLAMADAAVQTLAHRGHLRAWQPDRMGDGPQGVKLLAEQLTSELKSSDQNTCDIPCLEDWLFRIPTMALFLELLIGEGLEVGLPSRPPPTLLPPCQYAPWNDLRCLLNLPLLMFLSPQLPDGHNAPWRLLFSTNIHGESFTRLVANCKSRGPTVILVKDTKGHIFGGFASQSWEVKPQFQGDSRCFLFSVFPYMRGHSRARPRCTTYGSPQLSGDEDFKLETVEVWGVGKLPEEQEQDEKKKSVLDADPEVQAIMEMTGKTMHSQGLREPEEDEEQ</sequence>
<evidence type="ECO:0000256" key="8">
    <source>
        <dbReference type="ARBA" id="ARBA00041780"/>
    </source>
</evidence>
<evidence type="ECO:0000256" key="6">
    <source>
        <dbReference type="ARBA" id="ARBA00023228"/>
    </source>
</evidence>
<organism evidence="12 13">
    <name type="scientific">Labeo rohita</name>
    <name type="common">Indian major carp</name>
    <name type="synonym">Cyprinus rohita</name>
    <dbReference type="NCBI Taxonomy" id="84645"/>
    <lineage>
        <taxon>Eukaryota</taxon>
        <taxon>Metazoa</taxon>
        <taxon>Chordata</taxon>
        <taxon>Craniata</taxon>
        <taxon>Vertebrata</taxon>
        <taxon>Euteleostomi</taxon>
        <taxon>Actinopterygii</taxon>
        <taxon>Neopterygii</taxon>
        <taxon>Teleostei</taxon>
        <taxon>Ostariophysi</taxon>
        <taxon>Cypriniformes</taxon>
        <taxon>Cyprinidae</taxon>
        <taxon>Labeoninae</taxon>
        <taxon>Labeonini</taxon>
        <taxon>Labeo</taxon>
    </lineage>
</organism>
<evidence type="ECO:0000256" key="10">
    <source>
        <dbReference type="SAM" id="MobiDB-lite"/>
    </source>
</evidence>
<evidence type="ECO:0000256" key="9">
    <source>
        <dbReference type="ARBA" id="ARBA00042134"/>
    </source>
</evidence>
<proteinExistence type="predicted"/>
<evidence type="ECO:0000313" key="12">
    <source>
        <dbReference type="EMBL" id="KAI2653449.1"/>
    </source>
</evidence>
<keyword evidence="5" id="KW-0472">Membrane</keyword>
<dbReference type="InterPro" id="IPR006571">
    <property type="entry name" value="TLDc_dom"/>
</dbReference>
<evidence type="ECO:0000256" key="7">
    <source>
        <dbReference type="ARBA" id="ARBA00039594"/>
    </source>
</evidence>
<evidence type="ECO:0000256" key="4">
    <source>
        <dbReference type="ARBA" id="ARBA00022490"/>
    </source>
</evidence>
<reference evidence="12 13" key="1">
    <citation type="submission" date="2022-01" db="EMBL/GenBank/DDBJ databases">
        <title>A high-quality chromosome-level genome assembly of rohu carp, Labeo rohita.</title>
        <authorList>
            <person name="Arick M.A. II"/>
            <person name="Hsu C.-Y."/>
            <person name="Magbanua Z."/>
            <person name="Pechanova O."/>
            <person name="Grover C."/>
            <person name="Miller E."/>
            <person name="Thrash A."/>
            <person name="Ezzel L."/>
            <person name="Alam S."/>
            <person name="Benzie J."/>
            <person name="Hamilton M."/>
            <person name="Karsi A."/>
            <person name="Lawrence M.L."/>
            <person name="Peterson D.G."/>
        </authorList>
    </citation>
    <scope>NUCLEOTIDE SEQUENCE [LARGE SCALE GENOMIC DNA]</scope>
    <source>
        <strain evidence="13">BAU-BD-2019</strain>
        <tissue evidence="12">Blood</tissue>
    </source>
</reference>
<evidence type="ECO:0000313" key="13">
    <source>
        <dbReference type="Proteomes" id="UP000830375"/>
    </source>
</evidence>
<dbReference type="PANTHER" id="PTHR23354">
    <property type="entry name" value="NUCLEOLAR PROTEIN 7/ESTROGEN RECEPTOR COACTIVATOR-RELATED"/>
    <property type="match status" value="1"/>
</dbReference>
<dbReference type="SMART" id="SM00584">
    <property type="entry name" value="TLDc"/>
    <property type="match status" value="1"/>
</dbReference>
<dbReference type="Proteomes" id="UP000830375">
    <property type="component" value="Unassembled WGS sequence"/>
</dbReference>
<comment type="subcellular location">
    <subcellularLocation>
        <location evidence="3">Cytoplasm</location>
    </subcellularLocation>
    <subcellularLocation>
        <location evidence="2">Lysosome</location>
    </subcellularLocation>
    <subcellularLocation>
        <location evidence="1">Membrane</location>
    </subcellularLocation>
</comment>
<evidence type="ECO:0000256" key="2">
    <source>
        <dbReference type="ARBA" id="ARBA00004371"/>
    </source>
</evidence>